<dbReference type="EMBL" id="JAUYVU010000004">
    <property type="protein sequence ID" value="MDP2541290.1"/>
    <property type="molecule type" value="Genomic_DNA"/>
</dbReference>
<reference evidence="4" key="2">
    <citation type="submission" date="2017-10" db="EMBL/GenBank/DDBJ databases">
        <authorList>
            <person name="Enke T.N."/>
            <person name="Cordero O.X."/>
        </authorList>
    </citation>
    <scope>NUCLEOTIDE SEQUENCE</scope>
    <source>
        <strain evidence="4">4G03</strain>
    </source>
</reference>
<comment type="caution">
    <text evidence="4">The sequence shown here is derived from an EMBL/GenBank/DDBJ whole genome shotgun (WGS) entry which is preliminary data.</text>
</comment>
<dbReference type="EMBL" id="PDUU01000002">
    <property type="protein sequence ID" value="PHN98986.1"/>
    <property type="molecule type" value="Genomic_DNA"/>
</dbReference>
<dbReference type="Gene3D" id="3.30.70.1060">
    <property type="entry name" value="Dimeric alpha+beta barrel"/>
    <property type="match status" value="1"/>
</dbReference>
<evidence type="ECO:0000313" key="5">
    <source>
        <dbReference type="Proteomes" id="UP000222163"/>
    </source>
</evidence>
<proteinExistence type="inferred from homology"/>
<protein>
    <submittedName>
        <fullName evidence="4">GTP cyclohydrolase</fullName>
    </submittedName>
    <submittedName>
        <fullName evidence="3">YciI family protein</fullName>
    </submittedName>
</protein>
<dbReference type="Proteomes" id="UP001242342">
    <property type="component" value="Unassembled WGS sequence"/>
</dbReference>
<feature type="domain" description="YCII-related" evidence="2">
    <location>
        <begin position="13"/>
        <end position="82"/>
    </location>
</feature>
<evidence type="ECO:0000313" key="6">
    <source>
        <dbReference type="Proteomes" id="UP001242342"/>
    </source>
</evidence>
<dbReference type="RefSeq" id="WP_099214113.1">
    <property type="nucleotide sequence ID" value="NZ_JAUYVU010000004.1"/>
</dbReference>
<keyword evidence="6" id="KW-1185">Reference proteome</keyword>
<dbReference type="AlphaFoldDB" id="A0A2G1BYA2"/>
<name>A0A2G1BYA2_9FLAO</name>
<dbReference type="SUPFAM" id="SSF54909">
    <property type="entry name" value="Dimeric alpha+beta barrel"/>
    <property type="match status" value="1"/>
</dbReference>
<evidence type="ECO:0000259" key="2">
    <source>
        <dbReference type="Pfam" id="PF03795"/>
    </source>
</evidence>
<dbReference type="PANTHER" id="PTHR37828">
    <property type="entry name" value="GSR2449 PROTEIN"/>
    <property type="match status" value="1"/>
</dbReference>
<accession>A0A2G1BYA2</accession>
<dbReference type="Pfam" id="PF03795">
    <property type="entry name" value="YCII"/>
    <property type="match status" value="1"/>
</dbReference>
<dbReference type="InterPro" id="IPR011008">
    <property type="entry name" value="Dimeric_a/b-barrel"/>
</dbReference>
<comment type="similarity">
    <text evidence="1">Belongs to the YciI family.</text>
</comment>
<dbReference type="Proteomes" id="UP000222163">
    <property type="component" value="Unassembled WGS sequence"/>
</dbReference>
<evidence type="ECO:0000313" key="3">
    <source>
        <dbReference type="EMBL" id="MDP2541290.1"/>
    </source>
</evidence>
<sequence>MFIINFNFIKPIEEVNKYTESHRDYVAEQYEKGKFIIGGPKVPREGGIVLSNSCTKEEVIEILSKDPLIVKGLAEYSLTEFSPMMSTENLNSYVK</sequence>
<gene>
    <name evidence="4" type="ORF">CSC81_02060</name>
    <name evidence="3" type="ORF">Q8W23_07370</name>
</gene>
<evidence type="ECO:0000256" key="1">
    <source>
        <dbReference type="ARBA" id="ARBA00007689"/>
    </source>
</evidence>
<reference evidence="4 5" key="1">
    <citation type="journal article" date="2016" name="Nat. Commun.">
        <title>Microbial interactions lead to rapid micro-scale successions on model marine particles.</title>
        <authorList>
            <person name="Datta M.S."/>
            <person name="Sliwerska E."/>
            <person name="Gore J."/>
            <person name="Polz M.F."/>
            <person name="Cordero O.X."/>
        </authorList>
    </citation>
    <scope>NUCLEOTIDE SEQUENCE [LARGE SCALE GENOMIC DNA]</scope>
    <source>
        <strain evidence="4 5">4G03</strain>
    </source>
</reference>
<evidence type="ECO:0000313" key="4">
    <source>
        <dbReference type="EMBL" id="PHN98986.1"/>
    </source>
</evidence>
<dbReference type="InterPro" id="IPR005545">
    <property type="entry name" value="YCII"/>
</dbReference>
<reference evidence="3 6" key="3">
    <citation type="submission" date="2023-07" db="EMBL/GenBank/DDBJ databases">
        <title>Genome content predicts the carbon catabolic preferences of heterotrophic bacteria.</title>
        <authorList>
            <person name="Gralka M."/>
        </authorList>
    </citation>
    <scope>NUCLEOTIDE SEQUENCE [LARGE SCALE GENOMIC DNA]</scope>
    <source>
        <strain evidence="3 6">4G03</strain>
    </source>
</reference>
<dbReference type="PANTHER" id="PTHR37828:SF1">
    <property type="entry name" value="YCII-RELATED DOMAIN-CONTAINING PROTEIN"/>
    <property type="match status" value="1"/>
</dbReference>
<organism evidence="4 5">
    <name type="scientific">Tenacibaculum discolor</name>
    <dbReference type="NCBI Taxonomy" id="361581"/>
    <lineage>
        <taxon>Bacteria</taxon>
        <taxon>Pseudomonadati</taxon>
        <taxon>Bacteroidota</taxon>
        <taxon>Flavobacteriia</taxon>
        <taxon>Flavobacteriales</taxon>
        <taxon>Flavobacteriaceae</taxon>
        <taxon>Tenacibaculum</taxon>
    </lineage>
</organism>